<evidence type="ECO:0000313" key="3">
    <source>
        <dbReference type="EMBL" id="QJR35190.1"/>
    </source>
</evidence>
<evidence type="ECO:0000313" key="4">
    <source>
        <dbReference type="Proteomes" id="UP000500938"/>
    </source>
</evidence>
<dbReference type="KEGG" id="ggr:HKW67_06565"/>
<dbReference type="Gene3D" id="2.60.40.1080">
    <property type="match status" value="3"/>
</dbReference>
<protein>
    <recommendedName>
        <fullName evidence="2">BIG2 domain-containing protein</fullName>
    </recommendedName>
</protein>
<proteinExistence type="predicted"/>
<gene>
    <name evidence="3" type="ORF">HKW67_06565</name>
</gene>
<dbReference type="Gene3D" id="2.60.220.30">
    <property type="match status" value="1"/>
</dbReference>
<keyword evidence="1" id="KW-0732">Signal</keyword>
<feature type="signal peptide" evidence="1">
    <location>
        <begin position="1"/>
        <end position="25"/>
    </location>
</feature>
<dbReference type="InterPro" id="IPR008964">
    <property type="entry name" value="Invasin/intimin_cell_adhesion"/>
</dbReference>
<evidence type="ECO:0000259" key="2">
    <source>
        <dbReference type="SMART" id="SM00635"/>
    </source>
</evidence>
<dbReference type="Pfam" id="PF02368">
    <property type="entry name" value="Big_2"/>
    <property type="match status" value="3"/>
</dbReference>
<dbReference type="InterPro" id="IPR003343">
    <property type="entry name" value="Big_2"/>
</dbReference>
<dbReference type="SMART" id="SM00635">
    <property type="entry name" value="BID_2"/>
    <property type="match status" value="3"/>
</dbReference>
<dbReference type="Proteomes" id="UP000500938">
    <property type="component" value="Chromosome"/>
</dbReference>
<organism evidence="3 4">
    <name type="scientific">Gemmatimonas groenlandica</name>
    <dbReference type="NCBI Taxonomy" id="2732249"/>
    <lineage>
        <taxon>Bacteria</taxon>
        <taxon>Pseudomonadati</taxon>
        <taxon>Gemmatimonadota</taxon>
        <taxon>Gemmatimonadia</taxon>
        <taxon>Gemmatimonadales</taxon>
        <taxon>Gemmatimonadaceae</taxon>
        <taxon>Gemmatimonas</taxon>
    </lineage>
</organism>
<dbReference type="SUPFAM" id="SSF49373">
    <property type="entry name" value="Invasin/intimin cell-adhesion fragments"/>
    <property type="match status" value="3"/>
</dbReference>
<feature type="chain" id="PRO_5026841982" description="BIG2 domain-containing protein" evidence="1">
    <location>
        <begin position="26"/>
        <end position="924"/>
    </location>
</feature>
<accession>A0A6M4IKM4</accession>
<keyword evidence="4" id="KW-1185">Reference proteome</keyword>
<feature type="domain" description="BIG2" evidence="2">
    <location>
        <begin position="41"/>
        <end position="121"/>
    </location>
</feature>
<evidence type="ECO:0000256" key="1">
    <source>
        <dbReference type="SAM" id="SignalP"/>
    </source>
</evidence>
<feature type="domain" description="BIG2" evidence="2">
    <location>
        <begin position="124"/>
        <end position="203"/>
    </location>
</feature>
<name>A0A6M4IKM4_9BACT</name>
<dbReference type="EMBL" id="CP053085">
    <property type="protein sequence ID" value="QJR35190.1"/>
    <property type="molecule type" value="Genomic_DNA"/>
</dbReference>
<feature type="domain" description="BIG2" evidence="2">
    <location>
        <begin position="207"/>
        <end position="287"/>
    </location>
</feature>
<sequence>MSMRQPTLRALFITALSLAGGQLTACSGGGDPIAAPAPPATVASVAVTPANASLVAGESAAMAAAVTNSNGSTTTTLPTAWTSSAASVATVSSDGNVLAVSPGTTTISATVGGKTGVASVVVLAVSTVVIAPSALALVEGDVRDLQATTTLSNGTSSVRAATWVSNAPSVATVSNTGRVTALSAGTAIISATVGGVSTTTALTIARRVSSIALNISARALVTGETVTLVPLLTFGDNSAVVGKTVTFTSSAVAVASVSATGVVTALTAGVTTVSATVDGRAATAVITVRLPAVTILNTAAATSATVGPAGGVLTTSAAGVSYRLEIPANALQANTLIRMTPIASIGNLPLTGGMVAAVDLQPSGLAFARNATLRIGVTAPPRAGLVLTGFSMTDNGTKAAREVAVARVNEVAVLVGHFTAAGAAFGTSADLQSLSPLPIIPSIDAELAAQAFYSLAAVTPPDVPAMVRRLVEWFDLGVLPQLNDANTDAALLTAVSSFDMWSDTGPFVTGVFALVSNDPAIRDRQTQWRAAALPKLQRAIEGNNQLCSAQQSLTAMQNVLFWQSVAQLYGIANGALQRATVLAQLCASLVVSSSNFPDPVQSDFPNDLDVAFALKFGSSPTPRPMPVRVRFTSSGATFAKSSPSNSDAQGIFSVAVTAQGNSVFMVNLVACLALAGAEDVCASYDVNGNSLDVTGSYAGQFSSRIQTPSGTSFPVNVPLNVRLTQNQNGVSGTYEVMQFNGVRGSVSATLAGRQLLNFSLNQFSPCLGLLSGAATVTLATRTIASTYAGSDCSGTHSNGVSNLIPGSVSLKDFNGAWSIANGSQVWRVRQSGSTVFLSFAAVVNGTLRCAARFRGTVTPGTDVFTATLTDNVAPIDEFSINARATWQPDLTKQRGARINITSGGMFTGLNAYELIGNPPGGCDP</sequence>
<reference evidence="3 4" key="1">
    <citation type="submission" date="2020-05" db="EMBL/GenBank/DDBJ databases">
        <title>Complete genome sequence of Gemmatimonas greenlandica TET16.</title>
        <authorList>
            <person name="Zeng Y."/>
        </authorList>
    </citation>
    <scope>NUCLEOTIDE SEQUENCE [LARGE SCALE GENOMIC DNA]</scope>
    <source>
        <strain evidence="3 4">TET16</strain>
    </source>
</reference>
<dbReference type="AlphaFoldDB" id="A0A6M4IKM4"/>